<organism evidence="1 2">
    <name type="scientific">Neophaeococcomyces mojaviensis</name>
    <dbReference type="NCBI Taxonomy" id="3383035"/>
    <lineage>
        <taxon>Eukaryota</taxon>
        <taxon>Fungi</taxon>
        <taxon>Dikarya</taxon>
        <taxon>Ascomycota</taxon>
        <taxon>Pezizomycotina</taxon>
        <taxon>Eurotiomycetes</taxon>
        <taxon>Chaetothyriomycetidae</taxon>
        <taxon>Chaetothyriales</taxon>
        <taxon>Chaetothyriales incertae sedis</taxon>
        <taxon>Neophaeococcomyces</taxon>
    </lineage>
</organism>
<sequence length="188" mass="20426">MELKTDTQFPRVAIKFCVQCKWNLRAAYYAQELLQTFTTTLGEVSLIPVTGGTFTITLYHRPVSSEYSDGDGVSAILGEIEEHLLWDRKRDSGFPETKELKNRVRNVIDPERDMGHVDRALKKGKPGSEGAGGGVAYKDIIDGSTESAATTASTTTTKVENGEKSHADHAAAGATVDDCEECREAGRG</sequence>
<evidence type="ECO:0000313" key="1">
    <source>
        <dbReference type="EMBL" id="KAJ9660827.1"/>
    </source>
</evidence>
<reference evidence="1" key="1">
    <citation type="submission" date="2022-10" db="EMBL/GenBank/DDBJ databases">
        <title>Culturing micro-colonial fungi from biological soil crusts in the Mojave desert and describing Neophaeococcomyces mojavensis, and introducing the new genera and species Taxawa tesnikishii.</title>
        <authorList>
            <person name="Kurbessoian T."/>
            <person name="Stajich J.E."/>
        </authorList>
    </citation>
    <scope>NUCLEOTIDE SEQUENCE</scope>
    <source>
        <strain evidence="1">JES_112</strain>
    </source>
</reference>
<evidence type="ECO:0000313" key="2">
    <source>
        <dbReference type="Proteomes" id="UP001172386"/>
    </source>
</evidence>
<proteinExistence type="predicted"/>
<keyword evidence="2" id="KW-1185">Reference proteome</keyword>
<name>A0ACC3AEI0_9EURO</name>
<dbReference type="EMBL" id="JAPDRQ010000028">
    <property type="protein sequence ID" value="KAJ9660827.1"/>
    <property type="molecule type" value="Genomic_DNA"/>
</dbReference>
<comment type="caution">
    <text evidence="1">The sequence shown here is derived from an EMBL/GenBank/DDBJ whole genome shotgun (WGS) entry which is preliminary data.</text>
</comment>
<dbReference type="Proteomes" id="UP001172386">
    <property type="component" value="Unassembled WGS sequence"/>
</dbReference>
<gene>
    <name evidence="1" type="ORF">H2198_002366</name>
</gene>
<protein>
    <submittedName>
        <fullName evidence="1">Uncharacterized protein</fullName>
    </submittedName>
</protein>
<accession>A0ACC3AEI0</accession>